<dbReference type="Gene3D" id="2.40.50.100">
    <property type="match status" value="1"/>
</dbReference>
<dbReference type="PROSITE" id="PS50968">
    <property type="entry name" value="BIOTINYL_LIPOYL"/>
    <property type="match status" value="1"/>
</dbReference>
<dbReference type="SUPFAM" id="SSF51230">
    <property type="entry name" value="Single hybrid motif"/>
    <property type="match status" value="1"/>
</dbReference>
<proteinExistence type="predicted"/>
<accession>Q4N034</accession>
<evidence type="ECO:0000313" key="3">
    <source>
        <dbReference type="Proteomes" id="UP000001949"/>
    </source>
</evidence>
<gene>
    <name evidence="2" type="ordered locus">TP03_0320</name>
</gene>
<dbReference type="OMA" id="NITRCKI"/>
<keyword evidence="3" id="KW-1185">Reference proteome</keyword>
<protein>
    <recommendedName>
        <fullName evidence="1">Lipoyl-binding domain-containing protein</fullName>
    </recommendedName>
</protein>
<dbReference type="InterPro" id="IPR000089">
    <property type="entry name" value="Biotin_lipoyl"/>
</dbReference>
<evidence type="ECO:0000259" key="1">
    <source>
        <dbReference type="PROSITE" id="PS50968"/>
    </source>
</evidence>
<evidence type="ECO:0000313" key="2">
    <source>
        <dbReference type="EMBL" id="EAN31055.1"/>
    </source>
</evidence>
<dbReference type="AlphaFoldDB" id="Q4N034"/>
<dbReference type="KEGG" id="tpv:TP03_0320"/>
<dbReference type="CDD" id="cd06849">
    <property type="entry name" value="lipoyl_domain"/>
    <property type="match status" value="1"/>
</dbReference>
<dbReference type="EMBL" id="AAGK01000005">
    <property type="protein sequence ID" value="EAN31055.1"/>
    <property type="molecule type" value="Genomic_DNA"/>
</dbReference>
<reference evidence="2 3" key="1">
    <citation type="journal article" date="2005" name="Science">
        <title>Genome sequence of Theileria parva, a bovine pathogen that transforms lymphocytes.</title>
        <authorList>
            <person name="Gardner M.J."/>
            <person name="Bishop R."/>
            <person name="Shah T."/>
            <person name="de Villiers E.P."/>
            <person name="Carlton J.M."/>
            <person name="Hall N."/>
            <person name="Ren Q."/>
            <person name="Paulsen I.T."/>
            <person name="Pain A."/>
            <person name="Berriman M."/>
            <person name="Wilson R.J.M."/>
            <person name="Sato S."/>
            <person name="Ralph S.A."/>
            <person name="Mann D.J."/>
            <person name="Xiong Z."/>
            <person name="Shallom S.J."/>
            <person name="Weidman J."/>
            <person name="Jiang L."/>
            <person name="Lynn J."/>
            <person name="Weaver B."/>
            <person name="Shoaibi A."/>
            <person name="Domingo A.R."/>
            <person name="Wasawo D."/>
            <person name="Crabtree J."/>
            <person name="Wortman J.R."/>
            <person name="Haas B."/>
            <person name="Angiuoli S.V."/>
            <person name="Creasy T.H."/>
            <person name="Lu C."/>
            <person name="Suh B."/>
            <person name="Silva J.C."/>
            <person name="Utterback T.R."/>
            <person name="Feldblyum T.V."/>
            <person name="Pertea M."/>
            <person name="Allen J."/>
            <person name="Nierman W.C."/>
            <person name="Taracha E.L.N."/>
            <person name="Salzberg S.L."/>
            <person name="White O.R."/>
            <person name="Fitzhugh H.A."/>
            <person name="Morzaria S."/>
            <person name="Venter J.C."/>
            <person name="Fraser C.M."/>
            <person name="Nene V."/>
        </authorList>
    </citation>
    <scope>NUCLEOTIDE SEQUENCE [LARGE SCALE GENOMIC DNA]</scope>
    <source>
        <strain evidence="2 3">Muguga</strain>
    </source>
</reference>
<dbReference type="Pfam" id="PF00364">
    <property type="entry name" value="Biotin_lipoyl"/>
    <property type="match status" value="1"/>
</dbReference>
<dbReference type="eggNOG" id="ENOG502QWVH">
    <property type="taxonomic scope" value="Eukaryota"/>
</dbReference>
<comment type="caution">
    <text evidence="2">The sequence shown here is derived from an EMBL/GenBank/DDBJ whole genome shotgun (WGS) entry which is preliminary data.</text>
</comment>
<dbReference type="Proteomes" id="UP000001949">
    <property type="component" value="Unassembled WGS sequence"/>
</dbReference>
<dbReference type="STRING" id="5875.Q4N034"/>
<feature type="domain" description="Lipoyl-binding" evidence="1">
    <location>
        <begin position="98"/>
        <end position="174"/>
    </location>
</feature>
<dbReference type="VEuPathDB" id="PiroplasmaDB:TpMuguga_03g00320"/>
<dbReference type="InParanoid" id="Q4N034"/>
<dbReference type="RefSeq" id="XP_763338.1">
    <property type="nucleotide sequence ID" value="XM_758245.1"/>
</dbReference>
<dbReference type="InterPro" id="IPR011053">
    <property type="entry name" value="Single_hybrid_motif"/>
</dbReference>
<organism evidence="2 3">
    <name type="scientific">Theileria parva</name>
    <name type="common">East coast fever infection agent</name>
    <dbReference type="NCBI Taxonomy" id="5875"/>
    <lineage>
        <taxon>Eukaryota</taxon>
        <taxon>Sar</taxon>
        <taxon>Alveolata</taxon>
        <taxon>Apicomplexa</taxon>
        <taxon>Aconoidasida</taxon>
        <taxon>Piroplasmida</taxon>
        <taxon>Theileriidae</taxon>
        <taxon>Theileria</taxon>
    </lineage>
</organism>
<sequence>MYKLCKLAELNFKLINPNSKLINLNFKLINLNSKLINPNFKLINLNSKLINQNSKIFYSEYCTNSKIDKSEIADGIGETELVLSKSLSRSSFTDSSTFNVVKVPALGRNITRCKIYKWLKKPGDYVNLNDLLCIIETDLIFGKVYSKVTGTIFESVHQEGSMVNCGSDLMVLMSNGIMSPNYQSSKMFTDVGKRFYSTATLNKYTPMISFPSNTNSNMSNTVSSGTVGSSGGVVVLDDYYKSPYRLWFRNLSEDEIDTINHGTIDTK</sequence>
<dbReference type="GeneID" id="3500288"/>
<name>Q4N034_THEPA</name>